<sequence length="51" mass="5813">TARADRFEAMYCPFHAKFIALSRLRTVLLMLDLVHLIRALANFACPEECSS</sequence>
<dbReference type="EMBL" id="KI537036">
    <property type="protein sequence ID" value="ESR32785.1"/>
    <property type="molecule type" value="Genomic_DNA"/>
</dbReference>
<reference evidence="1 2" key="1">
    <citation type="submission" date="2013-10" db="EMBL/GenBank/DDBJ databases">
        <authorList>
            <consortium name="International Citrus Genome Consortium"/>
            <person name="Jenkins J."/>
            <person name="Schmutz J."/>
            <person name="Prochnik S."/>
            <person name="Rokhsar D."/>
            <person name="Gmitter F."/>
            <person name="Ollitrault P."/>
            <person name="Machado M."/>
            <person name="Talon M."/>
            <person name="Wincker P."/>
            <person name="Jaillon O."/>
            <person name="Morgante M."/>
        </authorList>
    </citation>
    <scope>NUCLEOTIDE SEQUENCE</scope>
    <source>
        <strain evidence="2">cv. Clemenules</strain>
    </source>
</reference>
<dbReference type="KEGG" id="cic:CICLE_v100061992m"/>
<dbReference type="Proteomes" id="UP000030687">
    <property type="component" value="Unassembled WGS sequence"/>
</dbReference>
<organism evidence="1 2">
    <name type="scientific">Citrus clementina</name>
    <name type="common">Clementine</name>
    <name type="synonym">Citrus deliciosa x Citrus sinensis</name>
    <dbReference type="NCBI Taxonomy" id="85681"/>
    <lineage>
        <taxon>Eukaryota</taxon>
        <taxon>Viridiplantae</taxon>
        <taxon>Streptophyta</taxon>
        <taxon>Embryophyta</taxon>
        <taxon>Tracheophyta</taxon>
        <taxon>Spermatophyta</taxon>
        <taxon>Magnoliopsida</taxon>
        <taxon>eudicotyledons</taxon>
        <taxon>Gunneridae</taxon>
        <taxon>Pentapetalae</taxon>
        <taxon>rosids</taxon>
        <taxon>malvids</taxon>
        <taxon>Sapindales</taxon>
        <taxon>Rutaceae</taxon>
        <taxon>Aurantioideae</taxon>
        <taxon>Citrus</taxon>
    </lineage>
</organism>
<proteinExistence type="predicted"/>
<dbReference type="Gramene" id="ESR32785">
    <property type="protein sequence ID" value="ESR32785"/>
    <property type="gene ID" value="CICLE_v100061992mg"/>
</dbReference>
<keyword evidence="2" id="KW-1185">Reference proteome</keyword>
<name>V4S248_CITCL</name>
<gene>
    <name evidence="1" type="ORF">CICLE_v100061992mg</name>
</gene>
<evidence type="ECO:0000313" key="1">
    <source>
        <dbReference type="EMBL" id="ESR32785.1"/>
    </source>
</evidence>
<protein>
    <submittedName>
        <fullName evidence="1">Uncharacterized protein</fullName>
    </submittedName>
</protein>
<dbReference type="AlphaFoldDB" id="V4S248"/>
<dbReference type="InParanoid" id="V4S248"/>
<evidence type="ECO:0000313" key="2">
    <source>
        <dbReference type="Proteomes" id="UP000030687"/>
    </source>
</evidence>
<accession>V4S248</accession>
<feature type="non-terminal residue" evidence="1">
    <location>
        <position position="1"/>
    </location>
</feature>